<dbReference type="InterPro" id="IPR039426">
    <property type="entry name" value="TonB-dep_rcpt-like"/>
</dbReference>
<evidence type="ECO:0000259" key="10">
    <source>
        <dbReference type="Pfam" id="PF00593"/>
    </source>
</evidence>
<feature type="domain" description="Pyrrolo-quinoline quinone repeat" evidence="11">
    <location>
        <begin position="78"/>
        <end position="321"/>
    </location>
</feature>
<keyword evidence="4" id="KW-0812">Transmembrane</keyword>
<dbReference type="Proteomes" id="UP000015524">
    <property type="component" value="Unassembled WGS sequence"/>
</dbReference>
<dbReference type="InterPro" id="IPR011047">
    <property type="entry name" value="Quinoprotein_ADH-like_sf"/>
</dbReference>
<dbReference type="GO" id="GO:0009279">
    <property type="term" value="C:cell outer membrane"/>
    <property type="evidence" value="ECO:0007669"/>
    <property type="project" value="UniProtKB-SubCell"/>
</dbReference>
<evidence type="ECO:0000256" key="5">
    <source>
        <dbReference type="ARBA" id="ARBA00023077"/>
    </source>
</evidence>
<dbReference type="AlphaFoldDB" id="T0I2K8"/>
<reference evidence="12 13" key="1">
    <citation type="journal article" date="2013" name="Genome Announc.">
        <title>Draft Genome Sequence of a Hexachlorocyclohexane-Degrading Bacterium, Sphingobium baderi Strain LL03T.</title>
        <authorList>
            <person name="Kaur J."/>
            <person name="Verma H."/>
            <person name="Tripathi C."/>
            <person name="Khurana J.P."/>
            <person name="Lal R."/>
        </authorList>
    </citation>
    <scope>NUCLEOTIDE SEQUENCE [LARGE SCALE GENOMIC DNA]</scope>
    <source>
        <strain evidence="12 13">LL03</strain>
    </source>
</reference>
<dbReference type="SMART" id="SM00564">
    <property type="entry name" value="PQQ"/>
    <property type="match status" value="3"/>
</dbReference>
<comment type="caution">
    <text evidence="12">The sequence shown here is derived from an EMBL/GenBank/DDBJ whole genome shotgun (WGS) entry which is preliminary data.</text>
</comment>
<dbReference type="eggNOG" id="COG4993">
    <property type="taxonomic scope" value="Bacteria"/>
</dbReference>
<proteinExistence type="predicted"/>
<dbReference type="PANTHER" id="PTHR30069">
    <property type="entry name" value="TONB-DEPENDENT OUTER MEMBRANE RECEPTOR"/>
    <property type="match status" value="1"/>
</dbReference>
<protein>
    <submittedName>
        <fullName evidence="12">Uncharacterized protein</fullName>
    </submittedName>
</protein>
<evidence type="ECO:0000256" key="7">
    <source>
        <dbReference type="ARBA" id="ARBA00023237"/>
    </source>
</evidence>
<dbReference type="GO" id="GO:0044718">
    <property type="term" value="P:siderophore transmembrane transport"/>
    <property type="evidence" value="ECO:0007669"/>
    <property type="project" value="TreeGrafter"/>
</dbReference>
<dbReference type="eggNOG" id="COG4772">
    <property type="taxonomic scope" value="Bacteria"/>
</dbReference>
<dbReference type="SUPFAM" id="SSF56935">
    <property type="entry name" value="Porins"/>
    <property type="match status" value="1"/>
</dbReference>
<sequence length="862" mass="91654">MKRKTLIAIAALAAIPAAAATIALFPEREGASPPVPDPVSASEVFAREAIGRAIAPPTPGAGRTRAPDDAAPPDDGQWLMPAKNYAATRYSAMTELTPANVGRLSEVFSFSLGVDKGQEAAPLVVGSTMYVVSAFPNYVYALDLARDGALKWKYQPKPIPAAAGVACCDVVNRGAAYGDGKIVFNTLDGQTIALDAATGKPVWKAQLGDINRGETITMAPLIAGGKVLVGDSGGEFGVRGWLTALDLSTGHVAWRAYHTGPDSDVLIDGGFRPFYPADRGRDLGISTWPADAWRIGGGTMWGWIAFDPSTQTIFYGTANPGPWNALLTGNGSAPVELLAADRRAVFTYPDNTRNRFGRLSLHPWVALSGATRLEASLYLQHLRQRTVNGDAADIESCEMAGNEGLLCLESAGGDDDDDAAEAQVLDRAGQPLADTLGGEGYGVLNRSLTRSTAGGALVQLVDRRTFNGGENVAILGVSHDRSRTGFQSSTELGALTDSRSVAGLGSIIDQPDGSIAPVSLIARTRYTGFFIADTLLLGSRWSLELAGRYNSARVILADRLGAALNGNHHFSRFNPGIELDFRASPALKLNLGYAETSRAPTPAELACASEGAPCSLTNFFVGDPPLRQVVAKSWTGGLSGSFLSGSFLSGWTFDWRLSAWRTTNSHDIQFIAAGVRGRAFFRNVGRTRRQGAEATIKASRGPWTIHAGYAFTDATYRSALTLNSPDNPGADDAGRIMAGPGDQMPGVARHRAVISADFARQGFLIGADLQAQSGQYLFGDEANLQPRTRAFVIVKARAEIPLLPHLRLFGRVENMLNRHYETFGIYSDPSEIALAEAPGASDPRSLGPAAPRRWLAGLSYKY</sequence>
<keyword evidence="9" id="KW-0732">Signal</keyword>
<dbReference type="OrthoDB" id="8428213at2"/>
<keyword evidence="13" id="KW-1185">Reference proteome</keyword>
<dbReference type="EMBL" id="ATIB01000020">
    <property type="protein sequence ID" value="EQB05880.1"/>
    <property type="molecule type" value="Genomic_DNA"/>
</dbReference>
<evidence type="ECO:0000256" key="1">
    <source>
        <dbReference type="ARBA" id="ARBA00004571"/>
    </source>
</evidence>
<feature type="region of interest" description="Disordered" evidence="8">
    <location>
        <begin position="54"/>
        <end position="78"/>
    </location>
</feature>
<keyword evidence="6" id="KW-0472">Membrane</keyword>
<keyword evidence="7" id="KW-0998">Cell outer membrane</keyword>
<name>T0I2K8_9SPHN</name>
<dbReference type="PATRIC" id="fig|1114964.3.peg.315"/>
<evidence type="ECO:0000313" key="13">
    <source>
        <dbReference type="Proteomes" id="UP000015524"/>
    </source>
</evidence>
<evidence type="ECO:0000256" key="2">
    <source>
        <dbReference type="ARBA" id="ARBA00022448"/>
    </source>
</evidence>
<dbReference type="Gene3D" id="2.40.170.20">
    <property type="entry name" value="TonB-dependent receptor, beta-barrel domain"/>
    <property type="match status" value="1"/>
</dbReference>
<dbReference type="SUPFAM" id="SSF50998">
    <property type="entry name" value="Quinoprotein alcohol dehydrogenase-like"/>
    <property type="match status" value="1"/>
</dbReference>
<feature type="domain" description="TonB-dependent receptor-like beta-barrel" evidence="10">
    <location>
        <begin position="468"/>
        <end position="814"/>
    </location>
</feature>
<evidence type="ECO:0000256" key="8">
    <source>
        <dbReference type="SAM" id="MobiDB-lite"/>
    </source>
</evidence>
<feature type="chain" id="PRO_5004564354" evidence="9">
    <location>
        <begin position="20"/>
        <end position="862"/>
    </location>
</feature>
<dbReference type="PANTHER" id="PTHR30069:SF39">
    <property type="entry name" value="BLL6183 PROTEIN"/>
    <property type="match status" value="1"/>
</dbReference>
<evidence type="ECO:0000256" key="4">
    <source>
        <dbReference type="ARBA" id="ARBA00022692"/>
    </source>
</evidence>
<keyword evidence="5" id="KW-0798">TonB box</keyword>
<dbReference type="Pfam" id="PF00593">
    <property type="entry name" value="TonB_dep_Rec_b-barrel"/>
    <property type="match status" value="1"/>
</dbReference>
<evidence type="ECO:0000256" key="3">
    <source>
        <dbReference type="ARBA" id="ARBA00022452"/>
    </source>
</evidence>
<keyword evidence="3" id="KW-1134">Transmembrane beta strand</keyword>
<evidence type="ECO:0000256" key="6">
    <source>
        <dbReference type="ARBA" id="ARBA00023136"/>
    </source>
</evidence>
<accession>T0I2K8</accession>
<dbReference type="RefSeq" id="WP_021243351.1">
    <property type="nucleotide sequence ID" value="NZ_ATIB01000020.1"/>
</dbReference>
<evidence type="ECO:0000259" key="11">
    <source>
        <dbReference type="Pfam" id="PF01011"/>
    </source>
</evidence>
<organism evidence="12 13">
    <name type="scientific">Sphingobium baderi LL03</name>
    <dbReference type="NCBI Taxonomy" id="1114964"/>
    <lineage>
        <taxon>Bacteria</taxon>
        <taxon>Pseudomonadati</taxon>
        <taxon>Pseudomonadota</taxon>
        <taxon>Alphaproteobacteria</taxon>
        <taxon>Sphingomonadales</taxon>
        <taxon>Sphingomonadaceae</taxon>
        <taxon>Sphingobium</taxon>
    </lineage>
</organism>
<dbReference type="InterPro" id="IPR018391">
    <property type="entry name" value="PQQ_b-propeller_rpt"/>
</dbReference>
<evidence type="ECO:0000313" key="12">
    <source>
        <dbReference type="EMBL" id="EQB05880.1"/>
    </source>
</evidence>
<dbReference type="Gene3D" id="2.140.10.10">
    <property type="entry name" value="Quinoprotein alcohol dehydrogenase-like superfamily"/>
    <property type="match status" value="1"/>
</dbReference>
<keyword evidence="2" id="KW-0813">Transport</keyword>
<dbReference type="InterPro" id="IPR002372">
    <property type="entry name" value="PQQ_rpt_dom"/>
</dbReference>
<dbReference type="InterPro" id="IPR000531">
    <property type="entry name" value="Beta-barrel_TonB"/>
</dbReference>
<gene>
    <name evidence="12" type="ORF">L485_01695</name>
</gene>
<dbReference type="GO" id="GO:0015344">
    <property type="term" value="F:siderophore uptake transmembrane transporter activity"/>
    <property type="evidence" value="ECO:0007669"/>
    <property type="project" value="TreeGrafter"/>
</dbReference>
<dbReference type="InterPro" id="IPR036942">
    <property type="entry name" value="Beta-barrel_TonB_sf"/>
</dbReference>
<comment type="subcellular location">
    <subcellularLocation>
        <location evidence="1">Cell outer membrane</location>
        <topology evidence="1">Multi-pass membrane protein</topology>
    </subcellularLocation>
</comment>
<evidence type="ECO:0000256" key="9">
    <source>
        <dbReference type="SAM" id="SignalP"/>
    </source>
</evidence>
<dbReference type="Pfam" id="PF01011">
    <property type="entry name" value="PQQ"/>
    <property type="match status" value="1"/>
</dbReference>
<feature type="signal peptide" evidence="9">
    <location>
        <begin position="1"/>
        <end position="19"/>
    </location>
</feature>